<protein>
    <submittedName>
        <fullName evidence="1">Uncharacterized protein</fullName>
    </submittedName>
</protein>
<dbReference type="EMBL" id="KE124860">
    <property type="protein sequence ID" value="EPB76551.1"/>
    <property type="molecule type" value="Genomic_DNA"/>
</dbReference>
<gene>
    <name evidence="1" type="ORF">ANCCEY_04330</name>
</gene>
<dbReference type="GO" id="GO:0005615">
    <property type="term" value="C:extracellular space"/>
    <property type="evidence" value="ECO:0007669"/>
    <property type="project" value="TreeGrafter"/>
</dbReference>
<dbReference type="InterPro" id="IPR004245">
    <property type="entry name" value="DUF229"/>
</dbReference>
<proteinExistence type="predicted"/>
<accession>A0A0D6M2K0</accession>
<evidence type="ECO:0000313" key="2">
    <source>
        <dbReference type="Proteomes" id="UP000054495"/>
    </source>
</evidence>
<keyword evidence="2" id="KW-1185">Reference proteome</keyword>
<dbReference type="Pfam" id="PF02995">
    <property type="entry name" value="DUF229"/>
    <property type="match status" value="1"/>
</dbReference>
<evidence type="ECO:0000313" key="1">
    <source>
        <dbReference type="EMBL" id="EPB76551.1"/>
    </source>
</evidence>
<dbReference type="PANTHER" id="PTHR10974">
    <property type="entry name" value="FI08016P-RELATED"/>
    <property type="match status" value="1"/>
</dbReference>
<organism evidence="1 2">
    <name type="scientific">Ancylostoma ceylanicum</name>
    <dbReference type="NCBI Taxonomy" id="53326"/>
    <lineage>
        <taxon>Eukaryota</taxon>
        <taxon>Metazoa</taxon>
        <taxon>Ecdysozoa</taxon>
        <taxon>Nematoda</taxon>
        <taxon>Chromadorea</taxon>
        <taxon>Rhabditida</taxon>
        <taxon>Rhabditina</taxon>
        <taxon>Rhabditomorpha</taxon>
        <taxon>Strongyloidea</taxon>
        <taxon>Ancylostomatidae</taxon>
        <taxon>Ancylostomatinae</taxon>
        <taxon>Ancylostoma</taxon>
    </lineage>
</organism>
<sequence length="208" mass="23469">MADHGHRFAKLRETHQGQLEEVRIRTFAAQTVRLSSFYRLTTPFDIHATLMDILHLPKDLTTVQDTSKRSLSLFRPIPDDRTCAQAGVDVHWCTCLNWQDAMGTPEDKEISQQLALAIVGVINKQLKDVLHLCAKLSLKELLGAKKLVPNEGLLKYKNVKDKDGFVPDLSGNTKTAFAHYQIKLRTTPGNAIYEAGLSLFIWKSYCYA</sequence>
<dbReference type="AlphaFoldDB" id="A0A0D6M2K0"/>
<dbReference type="Proteomes" id="UP000054495">
    <property type="component" value="Unassembled WGS sequence"/>
</dbReference>
<reference evidence="1 2" key="1">
    <citation type="submission" date="2013-05" db="EMBL/GenBank/DDBJ databases">
        <title>Draft genome of the parasitic nematode Anyclostoma ceylanicum.</title>
        <authorList>
            <person name="Mitreva M."/>
        </authorList>
    </citation>
    <scope>NUCLEOTIDE SEQUENCE [LARGE SCALE GENOMIC DNA]</scope>
</reference>
<dbReference type="PANTHER" id="PTHR10974:SF1">
    <property type="entry name" value="FI08016P-RELATED"/>
    <property type="match status" value="1"/>
</dbReference>
<name>A0A0D6M2K0_9BILA</name>